<evidence type="ECO:0000313" key="8">
    <source>
        <dbReference type="EMBL" id="KAA2380541.1"/>
    </source>
</evidence>
<accession>A0A1Y3QZ75</accession>
<comment type="caution">
    <text evidence="11">The sequence shown here is derived from an EMBL/GenBank/DDBJ whole genome shotgun (WGS) entry which is preliminary data.</text>
</comment>
<keyword evidence="3 6" id="KW-0812">Transmembrane</keyword>
<evidence type="ECO:0000259" key="7">
    <source>
        <dbReference type="Pfam" id="PF10035"/>
    </source>
</evidence>
<dbReference type="EMBL" id="JANGBQ010000007">
    <property type="protein sequence ID" value="MCQ5082594.1"/>
    <property type="molecule type" value="Genomic_DNA"/>
</dbReference>
<dbReference type="Gene3D" id="3.30.70.120">
    <property type="match status" value="1"/>
</dbReference>
<proteinExistence type="predicted"/>
<feature type="transmembrane region" description="Helical" evidence="6">
    <location>
        <begin position="57"/>
        <end position="85"/>
    </location>
</feature>
<reference evidence="11" key="2">
    <citation type="journal article" date="2018" name="BMC Genomics">
        <title>Whole genome sequencing and function prediction of 133 gut anaerobes isolated from chicken caecum in pure cultures.</title>
        <authorList>
            <person name="Medvecky M."/>
            <person name="Cejkova D."/>
            <person name="Polansky O."/>
            <person name="Karasova D."/>
            <person name="Kubasova T."/>
            <person name="Cizek A."/>
            <person name="Rychlik I."/>
        </authorList>
    </citation>
    <scope>NUCLEOTIDE SEQUENCE</scope>
    <source>
        <strain evidence="11">An90</strain>
    </source>
</reference>
<feature type="transmembrane region" description="Helical" evidence="6">
    <location>
        <begin position="92"/>
        <end position="109"/>
    </location>
</feature>
<dbReference type="InterPro" id="IPR019264">
    <property type="entry name" value="DUF2179"/>
</dbReference>
<dbReference type="Pfam" id="PF02588">
    <property type="entry name" value="YitT_membrane"/>
    <property type="match status" value="1"/>
</dbReference>
<evidence type="ECO:0000256" key="4">
    <source>
        <dbReference type="ARBA" id="ARBA00022989"/>
    </source>
</evidence>
<evidence type="ECO:0000256" key="1">
    <source>
        <dbReference type="ARBA" id="ARBA00004651"/>
    </source>
</evidence>
<feature type="transmembrane region" description="Helical" evidence="6">
    <location>
        <begin position="16"/>
        <end position="37"/>
    </location>
</feature>
<dbReference type="PIRSF" id="PIRSF006483">
    <property type="entry name" value="Membrane_protein_YitT"/>
    <property type="match status" value="1"/>
</dbReference>
<comment type="subcellular location">
    <subcellularLocation>
        <location evidence="1">Cell membrane</location>
        <topology evidence="1">Multi-pass membrane protein</topology>
    </subcellularLocation>
</comment>
<reference evidence="10" key="4">
    <citation type="submission" date="2022-06" db="EMBL/GenBank/DDBJ databases">
        <title>Isolation of gut microbiota from human fecal samples.</title>
        <authorList>
            <person name="Pamer E.G."/>
            <person name="Barat B."/>
            <person name="Waligurski E."/>
            <person name="Medina S."/>
            <person name="Paddock L."/>
            <person name="Mostad J."/>
        </authorList>
    </citation>
    <scope>NUCLEOTIDE SEQUENCE</scope>
    <source>
        <strain evidence="10">DFI.6.22</strain>
    </source>
</reference>
<sequence>MKPITMEQVLKTFKEYFLMTVGMMLYSFAWIGCIMPADGTGGGATGLSRVLCHAVEHWAGISIQIGTMAFLINGVLLLVAGFIIGWNFGVKTVFCVCVISLGLNFWQSVLPEGDFLHLERILSVILGGILAGIGVAICFMQGGSTGGTDIAAMIINKYRTISYGKIVIYSDFVIIGSSMLVGFHIDTVIYGYVMTAVFGYTVDMIMAGNQQSSQVFIVTHDYEKMAQAIVDNIHRGVTLIDSQGWYTKKESKIVMVVCRKRETTMILKFVKTIDPEAFMTVGSVMGVYGKGFQAISKP</sequence>
<dbReference type="Proteomes" id="UP001205035">
    <property type="component" value="Unassembled WGS sequence"/>
</dbReference>
<dbReference type="Proteomes" id="UP000323119">
    <property type="component" value="Unassembled WGS sequence"/>
</dbReference>
<organism evidence="11 12">
    <name type="scientific">Alistipes onderdonkii</name>
    <dbReference type="NCBI Taxonomy" id="328813"/>
    <lineage>
        <taxon>Bacteria</taxon>
        <taxon>Pseudomonadati</taxon>
        <taxon>Bacteroidota</taxon>
        <taxon>Bacteroidia</taxon>
        <taxon>Bacteroidales</taxon>
        <taxon>Rikenellaceae</taxon>
        <taxon>Alistipes</taxon>
    </lineage>
</organism>
<name>A0A1Y3QZ75_9BACT</name>
<evidence type="ECO:0000256" key="2">
    <source>
        <dbReference type="ARBA" id="ARBA00022475"/>
    </source>
</evidence>
<evidence type="ECO:0000256" key="5">
    <source>
        <dbReference type="ARBA" id="ARBA00023136"/>
    </source>
</evidence>
<dbReference type="RefSeq" id="WP_026318497.1">
    <property type="nucleotide sequence ID" value="NZ_AP025562.1"/>
</dbReference>
<dbReference type="CDD" id="cd16380">
    <property type="entry name" value="YitT_C"/>
    <property type="match status" value="1"/>
</dbReference>
<dbReference type="Pfam" id="PF10035">
    <property type="entry name" value="DUF2179"/>
    <property type="match status" value="1"/>
</dbReference>
<evidence type="ECO:0000256" key="3">
    <source>
        <dbReference type="ARBA" id="ARBA00022692"/>
    </source>
</evidence>
<evidence type="ECO:0000313" key="13">
    <source>
        <dbReference type="Proteomes" id="UP000322940"/>
    </source>
</evidence>
<dbReference type="PROSITE" id="PS51257">
    <property type="entry name" value="PROKAR_LIPOPROTEIN"/>
    <property type="match status" value="1"/>
</dbReference>
<dbReference type="GO" id="GO:0005886">
    <property type="term" value="C:plasma membrane"/>
    <property type="evidence" value="ECO:0007669"/>
    <property type="project" value="UniProtKB-SubCell"/>
</dbReference>
<evidence type="ECO:0000313" key="11">
    <source>
        <dbReference type="EMBL" id="OUN03588.1"/>
    </source>
</evidence>
<dbReference type="GeneID" id="59808071"/>
<feature type="domain" description="DUF2179" evidence="7">
    <location>
        <begin position="235"/>
        <end position="289"/>
    </location>
</feature>
<dbReference type="PANTHER" id="PTHR33545:SF5">
    <property type="entry name" value="UPF0750 MEMBRANE PROTEIN YITT"/>
    <property type="match status" value="1"/>
</dbReference>
<gene>
    <name evidence="11" type="ORF">B5G41_07830</name>
    <name evidence="9" type="ORF">F2S36_07960</name>
    <name evidence="8" type="ORF">F2Y10_03600</name>
    <name evidence="10" type="ORF">NE651_06765</name>
</gene>
<evidence type="ECO:0000256" key="6">
    <source>
        <dbReference type="SAM" id="Phobius"/>
    </source>
</evidence>
<evidence type="ECO:0000313" key="14">
    <source>
        <dbReference type="Proteomes" id="UP000323119"/>
    </source>
</evidence>
<reference evidence="12" key="1">
    <citation type="submission" date="2017-04" db="EMBL/GenBank/DDBJ databases">
        <title>Function of individual gut microbiota members based on whole genome sequencing of pure cultures obtained from chicken caecum.</title>
        <authorList>
            <person name="Medvecky M."/>
            <person name="Cejkova D."/>
            <person name="Polansky O."/>
            <person name="Karasova D."/>
            <person name="Kubasova T."/>
            <person name="Cizek A."/>
            <person name="Rychlik I."/>
        </authorList>
    </citation>
    <scope>NUCLEOTIDE SEQUENCE [LARGE SCALE GENOMIC DNA]</scope>
    <source>
        <strain evidence="12">An90</strain>
    </source>
</reference>
<dbReference type="EMBL" id="VVUY01000006">
    <property type="protein sequence ID" value="KAA2561490.1"/>
    <property type="molecule type" value="Genomic_DNA"/>
</dbReference>
<evidence type="ECO:0000313" key="12">
    <source>
        <dbReference type="Proteomes" id="UP000195772"/>
    </source>
</evidence>
<keyword evidence="4 6" id="KW-1133">Transmembrane helix</keyword>
<keyword evidence="2" id="KW-1003">Cell membrane</keyword>
<dbReference type="Proteomes" id="UP000195772">
    <property type="component" value="Unassembled WGS sequence"/>
</dbReference>
<keyword evidence="5 6" id="KW-0472">Membrane</keyword>
<feature type="transmembrane region" description="Helical" evidence="6">
    <location>
        <begin position="121"/>
        <end position="140"/>
    </location>
</feature>
<dbReference type="EMBL" id="VVXH01000002">
    <property type="protein sequence ID" value="KAA2380541.1"/>
    <property type="molecule type" value="Genomic_DNA"/>
</dbReference>
<reference evidence="13 14" key="3">
    <citation type="journal article" date="2019" name="Nat. Med.">
        <title>A library of human gut bacterial isolates paired with longitudinal multiomics data enables mechanistic microbiome research.</title>
        <authorList>
            <person name="Poyet M."/>
            <person name="Groussin M."/>
            <person name="Gibbons S.M."/>
            <person name="Avila-Pacheco J."/>
            <person name="Jiang X."/>
            <person name="Kearney S.M."/>
            <person name="Perrotta A.R."/>
            <person name="Berdy B."/>
            <person name="Zhao S."/>
            <person name="Lieberman T.D."/>
            <person name="Swanson P.K."/>
            <person name="Smith M."/>
            <person name="Roesemann S."/>
            <person name="Alexander J.E."/>
            <person name="Rich S.A."/>
            <person name="Livny J."/>
            <person name="Vlamakis H."/>
            <person name="Clish C."/>
            <person name="Bullock K."/>
            <person name="Deik A."/>
            <person name="Scott J."/>
            <person name="Pierce K.A."/>
            <person name="Xavier R.J."/>
            <person name="Alm E.J."/>
        </authorList>
    </citation>
    <scope>NUCLEOTIDE SEQUENCE [LARGE SCALE GENOMIC DNA]</scope>
    <source>
        <strain evidence="9 14">BIOML-A204</strain>
        <strain evidence="8 13">BIOML-A266</strain>
    </source>
</reference>
<dbReference type="InterPro" id="IPR051461">
    <property type="entry name" value="UPF0750_membrane"/>
</dbReference>
<dbReference type="PANTHER" id="PTHR33545">
    <property type="entry name" value="UPF0750 MEMBRANE PROTEIN YITT-RELATED"/>
    <property type="match status" value="1"/>
</dbReference>
<dbReference type="InterPro" id="IPR015867">
    <property type="entry name" value="N-reg_PII/ATP_PRibTrfase_C"/>
</dbReference>
<dbReference type="EMBL" id="NFHB01000004">
    <property type="protein sequence ID" value="OUN03588.1"/>
    <property type="molecule type" value="Genomic_DNA"/>
</dbReference>
<evidence type="ECO:0000313" key="10">
    <source>
        <dbReference type="EMBL" id="MCQ5082594.1"/>
    </source>
</evidence>
<dbReference type="Proteomes" id="UP000322940">
    <property type="component" value="Unassembled WGS sequence"/>
</dbReference>
<feature type="transmembrane region" description="Helical" evidence="6">
    <location>
        <begin position="161"/>
        <end position="183"/>
    </location>
</feature>
<dbReference type="InterPro" id="IPR003740">
    <property type="entry name" value="YitT"/>
</dbReference>
<protein>
    <submittedName>
        <fullName evidence="11">Membrane protein</fullName>
    </submittedName>
    <submittedName>
        <fullName evidence="8">YitT family protein</fullName>
    </submittedName>
</protein>
<feature type="transmembrane region" description="Helical" evidence="6">
    <location>
        <begin position="189"/>
        <end position="207"/>
    </location>
</feature>
<dbReference type="AlphaFoldDB" id="A0A1Y3QZ75"/>
<dbReference type="eggNOG" id="COG1284">
    <property type="taxonomic scope" value="Bacteria"/>
</dbReference>
<evidence type="ECO:0000313" key="9">
    <source>
        <dbReference type="EMBL" id="KAA2561490.1"/>
    </source>
</evidence>
<dbReference type="OrthoDB" id="1114876at2"/>